<name>A0ACC3C1T0_PYRYE</name>
<keyword evidence="2" id="KW-1185">Reference proteome</keyword>
<organism evidence="1 2">
    <name type="scientific">Pyropia yezoensis</name>
    <name type="common">Susabi-nori</name>
    <name type="synonym">Porphyra yezoensis</name>
    <dbReference type="NCBI Taxonomy" id="2788"/>
    <lineage>
        <taxon>Eukaryota</taxon>
        <taxon>Rhodophyta</taxon>
        <taxon>Bangiophyceae</taxon>
        <taxon>Bangiales</taxon>
        <taxon>Bangiaceae</taxon>
        <taxon>Pyropia</taxon>
    </lineage>
</organism>
<proteinExistence type="predicted"/>
<dbReference type="EMBL" id="CM020619">
    <property type="protein sequence ID" value="KAK1864150.1"/>
    <property type="molecule type" value="Genomic_DNA"/>
</dbReference>
<evidence type="ECO:0000313" key="1">
    <source>
        <dbReference type="EMBL" id="KAK1864150.1"/>
    </source>
</evidence>
<sequence>MVGADIVTAEFGSDPAACTLVNRHVPSVAVPLDSSTGGDAIFPEPDAPCAGETWRLSACAVDAAAGTVTMEVDRPLAAANAAQDRPVVAGRNVLMYAYGDGFGYHGGRRHGTEVDLTKSGGQAVATGGLAASGQLPADATASQLLTVPPYTISAERTDYACFSFEVELGAGPGGGRQIVAAEAVIDAASEAGKLVHHFVLLSCERDGGWADFAAGKSCLAEMPQCRDVVYGWAAGATPLIMPPEAGFPVSEVERFYILQVHYDNPDGLTGVVDRNSSVRLHFTDEPRAQEAGTINIGDPNVARFGQPVASDRNYTVACPGECTSQLAGPLTIYNSVLHAHRTALYLFTNQYRNGTFLRTLEGSAFWSNDHQRNTLFERADLLPGDRLEVTGSYDTAKIDAAGEEPPVTWGLGTPQEMLMSFLFVYPRPLRAEAASPNDTISYCGLVVVDEEGTPGTMCTNGQNLTPGVGVLPVNPLSDNGPVGWSPAFGGAPTCAPTAPALHTLTVSAGHLLPIAAGGGCGGGDGAPLPAGAITPGVHALVAADGTARPVTAVSTVTRAGLYHPHTVAGNLVIDGAVVATDRTTAVPPAVAAAGLAAARAAAAVGLGGVLSRALAGGCPPPLRAVLPLLRAFSR</sequence>
<protein>
    <submittedName>
        <fullName evidence="1">Uncharacterized protein</fullName>
    </submittedName>
</protein>
<comment type="caution">
    <text evidence="1">The sequence shown here is derived from an EMBL/GenBank/DDBJ whole genome shotgun (WGS) entry which is preliminary data.</text>
</comment>
<evidence type="ECO:0000313" key="2">
    <source>
        <dbReference type="Proteomes" id="UP000798662"/>
    </source>
</evidence>
<reference evidence="1" key="1">
    <citation type="submission" date="2019-11" db="EMBL/GenBank/DDBJ databases">
        <title>Nori genome reveals adaptations in red seaweeds to the harsh intertidal environment.</title>
        <authorList>
            <person name="Wang D."/>
            <person name="Mao Y."/>
        </authorList>
    </citation>
    <scope>NUCLEOTIDE SEQUENCE</scope>
    <source>
        <tissue evidence="1">Gametophyte</tissue>
    </source>
</reference>
<gene>
    <name evidence="1" type="ORF">I4F81_006700</name>
</gene>
<accession>A0ACC3C1T0</accession>
<dbReference type="Proteomes" id="UP000798662">
    <property type="component" value="Chromosome 2"/>
</dbReference>